<sequence length="62" mass="6630">MHDVIIEIETENIVTRRGNIHSSSSHNGYGRTAGAKGVALEAATDLAATHGADCAAREYHPW</sequence>
<proteinExistence type="predicted"/>
<dbReference type="AlphaFoldDB" id="A0A7J6X5A9"/>
<name>A0A7J6X5A9_THATH</name>
<dbReference type="Proteomes" id="UP000554482">
    <property type="component" value="Unassembled WGS sequence"/>
</dbReference>
<protein>
    <submittedName>
        <fullName evidence="1">Uncharacterized protein</fullName>
    </submittedName>
</protein>
<reference evidence="1 2" key="1">
    <citation type="submission" date="2020-06" db="EMBL/GenBank/DDBJ databases">
        <title>Transcriptomic and genomic resources for Thalictrum thalictroides and T. hernandezii: Facilitating candidate gene discovery in an emerging model plant lineage.</title>
        <authorList>
            <person name="Arias T."/>
            <person name="Riano-Pachon D.M."/>
            <person name="Di Stilio V.S."/>
        </authorList>
    </citation>
    <scope>NUCLEOTIDE SEQUENCE [LARGE SCALE GENOMIC DNA]</scope>
    <source>
        <strain evidence="2">cv. WT478/WT964</strain>
        <tissue evidence="1">Leaves</tissue>
    </source>
</reference>
<keyword evidence="2" id="KW-1185">Reference proteome</keyword>
<organism evidence="1 2">
    <name type="scientific">Thalictrum thalictroides</name>
    <name type="common">Rue-anemone</name>
    <name type="synonym">Anemone thalictroides</name>
    <dbReference type="NCBI Taxonomy" id="46969"/>
    <lineage>
        <taxon>Eukaryota</taxon>
        <taxon>Viridiplantae</taxon>
        <taxon>Streptophyta</taxon>
        <taxon>Embryophyta</taxon>
        <taxon>Tracheophyta</taxon>
        <taxon>Spermatophyta</taxon>
        <taxon>Magnoliopsida</taxon>
        <taxon>Ranunculales</taxon>
        <taxon>Ranunculaceae</taxon>
        <taxon>Thalictroideae</taxon>
        <taxon>Thalictrum</taxon>
    </lineage>
</organism>
<evidence type="ECO:0000313" key="1">
    <source>
        <dbReference type="EMBL" id="KAF5204553.1"/>
    </source>
</evidence>
<dbReference type="EMBL" id="JABWDY010005300">
    <property type="protein sequence ID" value="KAF5204553.1"/>
    <property type="molecule type" value="Genomic_DNA"/>
</dbReference>
<evidence type="ECO:0000313" key="2">
    <source>
        <dbReference type="Proteomes" id="UP000554482"/>
    </source>
</evidence>
<accession>A0A7J6X5A9</accession>
<comment type="caution">
    <text evidence="1">The sequence shown here is derived from an EMBL/GenBank/DDBJ whole genome shotgun (WGS) entry which is preliminary data.</text>
</comment>
<gene>
    <name evidence="1" type="ORF">FRX31_005857</name>
</gene>